<gene>
    <name evidence="1" type="ORF">CS022_13025</name>
</gene>
<dbReference type="AlphaFoldDB" id="A0A4Q0YQA8"/>
<name>A0A4Q0YQA8_9GAMM</name>
<keyword evidence="2" id="KW-1185">Reference proteome</keyword>
<comment type="caution">
    <text evidence="1">The sequence shown here is derived from an EMBL/GenBank/DDBJ whole genome shotgun (WGS) entry which is preliminary data.</text>
</comment>
<dbReference type="EMBL" id="PEIB01000015">
    <property type="protein sequence ID" value="RXJ72783.1"/>
    <property type="molecule type" value="Genomic_DNA"/>
</dbReference>
<evidence type="ECO:0000313" key="2">
    <source>
        <dbReference type="Proteomes" id="UP000290287"/>
    </source>
</evidence>
<organism evidence="1 2">
    <name type="scientific">Veronia nyctiphanis</name>
    <dbReference type="NCBI Taxonomy" id="1278244"/>
    <lineage>
        <taxon>Bacteria</taxon>
        <taxon>Pseudomonadati</taxon>
        <taxon>Pseudomonadota</taxon>
        <taxon>Gammaproteobacteria</taxon>
        <taxon>Vibrionales</taxon>
        <taxon>Vibrionaceae</taxon>
        <taxon>Veronia</taxon>
    </lineage>
</organism>
<proteinExistence type="predicted"/>
<reference evidence="1 2" key="1">
    <citation type="submission" date="2017-10" db="EMBL/GenBank/DDBJ databases">
        <title>Nyctiphanis sp. nov., isolated from the stomach of the euphausiid Nyctiphanes simplex (Hansen, 1911) in the Gulf of California.</title>
        <authorList>
            <person name="Gomez-Gil B."/>
            <person name="Aguilar-Mendez M."/>
            <person name="Lopez-Cortes A."/>
            <person name="Gomez-Gutierrez J."/>
            <person name="Roque A."/>
            <person name="Lang E."/>
            <person name="Gonzalez-Castillo A."/>
        </authorList>
    </citation>
    <scope>NUCLEOTIDE SEQUENCE [LARGE SCALE GENOMIC DNA]</scope>
    <source>
        <strain evidence="1 2">CAIM 600</strain>
    </source>
</reference>
<evidence type="ECO:0000313" key="1">
    <source>
        <dbReference type="EMBL" id="RXJ72783.1"/>
    </source>
</evidence>
<sequence length="66" mass="7365">MISGQNMTLGNQGLTAAYGGLEFGLYNAGRKWSWKMDQGGADAARATLVLKSLQKYWQVWLRAQWA</sequence>
<accession>A0A4Q0YQA8</accession>
<protein>
    <submittedName>
        <fullName evidence="1">Uncharacterized protein</fullName>
    </submittedName>
</protein>
<dbReference type="Proteomes" id="UP000290287">
    <property type="component" value="Unassembled WGS sequence"/>
</dbReference>